<organism evidence="11 12">
    <name type="scientific">Lelliottia nimipressuralis</name>
    <dbReference type="NCBI Taxonomy" id="69220"/>
    <lineage>
        <taxon>Bacteria</taxon>
        <taxon>Pseudomonadati</taxon>
        <taxon>Pseudomonadota</taxon>
        <taxon>Gammaproteobacteria</taxon>
        <taxon>Enterobacterales</taxon>
        <taxon>Enterobacteriaceae</taxon>
        <taxon>Lelliottia</taxon>
    </lineage>
</organism>
<dbReference type="GO" id="GO:0009279">
    <property type="term" value="C:cell outer membrane"/>
    <property type="evidence" value="ECO:0007669"/>
    <property type="project" value="UniProtKB-SubCell"/>
</dbReference>
<dbReference type="RefSeq" id="WP_194512995.1">
    <property type="nucleotide sequence ID" value="NZ_JADIXP010000005.1"/>
</dbReference>
<dbReference type="GO" id="GO:0009986">
    <property type="term" value="C:cell surface"/>
    <property type="evidence" value="ECO:0007669"/>
    <property type="project" value="UniProtKB-SubCell"/>
</dbReference>
<evidence type="ECO:0000256" key="8">
    <source>
        <dbReference type="SAM" id="MobiDB-lite"/>
    </source>
</evidence>
<evidence type="ECO:0000259" key="10">
    <source>
        <dbReference type="Pfam" id="PF03895"/>
    </source>
</evidence>
<evidence type="ECO:0000256" key="9">
    <source>
        <dbReference type="SAM" id="SignalP"/>
    </source>
</evidence>
<feature type="chain" id="PRO_5044751347" evidence="9">
    <location>
        <begin position="24"/>
        <end position="343"/>
    </location>
</feature>
<dbReference type="InterPro" id="IPR005594">
    <property type="entry name" value="YadA_C"/>
</dbReference>
<keyword evidence="5 9" id="KW-0732">Signal</keyword>
<evidence type="ECO:0000313" key="12">
    <source>
        <dbReference type="Proteomes" id="UP000628560"/>
    </source>
</evidence>
<dbReference type="SUPFAM" id="SSF54523">
    <property type="entry name" value="Pili subunits"/>
    <property type="match status" value="1"/>
</dbReference>
<feature type="region of interest" description="Disordered" evidence="8">
    <location>
        <begin position="195"/>
        <end position="214"/>
    </location>
</feature>
<comment type="caution">
    <text evidence="11">The sequence shown here is derived from an EMBL/GenBank/DDBJ whole genome shotgun (WGS) entry which is preliminary data.</text>
</comment>
<evidence type="ECO:0000256" key="2">
    <source>
        <dbReference type="ARBA" id="ARBA00004442"/>
    </source>
</evidence>
<evidence type="ECO:0000256" key="6">
    <source>
        <dbReference type="ARBA" id="ARBA00023136"/>
    </source>
</evidence>
<gene>
    <name evidence="11" type="ORF">ISP11_10150</name>
</gene>
<feature type="region of interest" description="Disordered" evidence="8">
    <location>
        <begin position="237"/>
        <end position="270"/>
    </location>
</feature>
<evidence type="ECO:0000256" key="3">
    <source>
        <dbReference type="ARBA" id="ARBA00022452"/>
    </source>
</evidence>
<feature type="compositionally biased region" description="Basic and acidic residues" evidence="8">
    <location>
        <begin position="258"/>
        <end position="270"/>
    </location>
</feature>
<name>A0ABD4KB28_9ENTR</name>
<dbReference type="EMBL" id="JADIXP010000005">
    <property type="protein sequence ID" value="MBF4178226.1"/>
    <property type="molecule type" value="Genomic_DNA"/>
</dbReference>
<feature type="compositionally biased region" description="Low complexity" evidence="8">
    <location>
        <begin position="242"/>
        <end position="257"/>
    </location>
</feature>
<feature type="domain" description="Trimeric autotransporter adhesin YadA-like C-terminal membrane anchor" evidence="10">
    <location>
        <begin position="284"/>
        <end position="343"/>
    </location>
</feature>
<sequence length="343" mass="37039">MLTRKTPVAVFALTLICAGSVFAAPIDYSQAWGDTVEADHQAAIGLINDHQNQITQNKVDSEQAVQGLNTRISSVDDDLNSTKDAVLVVNYDLQQTRTDLNTQIDNTNNAVTQQKIDIDNALQQTNTNITNQITTVTNTTTQQTTRIEKDLQQTKQDVNQQISTIKNTSTQQSTSLNKDLQQTKQDVNQQISTVKNTSTQQSASLNKDLQQTKQDVNQQINHLQSAAAQQSASVEKDLQDAKQSFAQQQSASNSQFKNLKDEVDDNKKESRSGAASAIAIASMPQVQVGQQVMFSAGVGTFKNEQALSVGASFHAGDATVIKAGVSDSTNNDFAMGAGIGIGF</sequence>
<keyword evidence="3" id="KW-1134">Transmembrane beta strand</keyword>
<protein>
    <submittedName>
        <fullName evidence="11">YadA-like family protein</fullName>
    </submittedName>
</protein>
<dbReference type="InterPro" id="IPR045584">
    <property type="entry name" value="Pilin-like"/>
</dbReference>
<keyword evidence="6" id="KW-0472">Membrane</keyword>
<dbReference type="Pfam" id="PF03895">
    <property type="entry name" value="YadA_anchor"/>
    <property type="match status" value="1"/>
</dbReference>
<dbReference type="Gene3D" id="3.30.1300.30">
    <property type="entry name" value="GSPII I/J protein-like"/>
    <property type="match status" value="1"/>
</dbReference>
<dbReference type="AlphaFoldDB" id="A0ABD4KB28"/>
<evidence type="ECO:0000256" key="4">
    <source>
        <dbReference type="ARBA" id="ARBA00022692"/>
    </source>
</evidence>
<evidence type="ECO:0000256" key="1">
    <source>
        <dbReference type="ARBA" id="ARBA00004241"/>
    </source>
</evidence>
<keyword evidence="7" id="KW-0998">Cell outer membrane</keyword>
<reference evidence="11 12" key="1">
    <citation type="submission" date="2020-11" db="EMBL/GenBank/DDBJ databases">
        <title>Identification of Lelliottia nimipressuralis from Wound Infection by Whole Genome-Based Bacterial Identification.</title>
        <authorList>
            <person name="Navarathna D.H."/>
            <person name="Choi H."/>
            <person name="Jinadatha C."/>
            <person name="Chatterjee P."/>
            <person name="Hwang M."/>
        </authorList>
    </citation>
    <scope>NUCLEOTIDE SEQUENCE [LARGE SCALE GENOMIC DNA]</scope>
    <source>
        <strain evidence="11 12">DN2020</strain>
    </source>
</reference>
<proteinExistence type="predicted"/>
<evidence type="ECO:0000313" key="11">
    <source>
        <dbReference type="EMBL" id="MBF4178226.1"/>
    </source>
</evidence>
<evidence type="ECO:0000256" key="7">
    <source>
        <dbReference type="ARBA" id="ARBA00023237"/>
    </source>
</evidence>
<accession>A0ABD4KB28</accession>
<comment type="subcellular location">
    <subcellularLocation>
        <location evidence="2">Cell outer membrane</location>
    </subcellularLocation>
    <subcellularLocation>
        <location evidence="1">Cell surface</location>
    </subcellularLocation>
</comment>
<feature type="signal peptide" evidence="9">
    <location>
        <begin position="1"/>
        <end position="23"/>
    </location>
</feature>
<keyword evidence="4" id="KW-0812">Transmembrane</keyword>
<evidence type="ECO:0000256" key="5">
    <source>
        <dbReference type="ARBA" id="ARBA00022729"/>
    </source>
</evidence>
<dbReference type="Proteomes" id="UP000628560">
    <property type="component" value="Unassembled WGS sequence"/>
</dbReference>